<feature type="region of interest" description="Disordered" evidence="1">
    <location>
        <begin position="1"/>
        <end position="43"/>
    </location>
</feature>
<reference evidence="2 3" key="1">
    <citation type="journal article" date="2016" name="Genome Biol. Evol.">
        <title>Divergent and convergent evolution of fungal pathogenicity.</title>
        <authorList>
            <person name="Shang Y."/>
            <person name="Xiao G."/>
            <person name="Zheng P."/>
            <person name="Cen K."/>
            <person name="Zhan S."/>
            <person name="Wang C."/>
        </authorList>
    </citation>
    <scope>NUCLEOTIDE SEQUENCE [LARGE SCALE GENOMIC DNA]</scope>
    <source>
        <strain evidence="2 3">RCEF 4871</strain>
    </source>
</reference>
<organism evidence="2 3">
    <name type="scientific">Metarhizium rileyi (strain RCEF 4871)</name>
    <name type="common">Nomuraea rileyi</name>
    <dbReference type="NCBI Taxonomy" id="1649241"/>
    <lineage>
        <taxon>Eukaryota</taxon>
        <taxon>Fungi</taxon>
        <taxon>Dikarya</taxon>
        <taxon>Ascomycota</taxon>
        <taxon>Pezizomycotina</taxon>
        <taxon>Sordariomycetes</taxon>
        <taxon>Hypocreomycetidae</taxon>
        <taxon>Hypocreales</taxon>
        <taxon>Clavicipitaceae</taxon>
        <taxon>Metarhizium</taxon>
    </lineage>
</organism>
<comment type="caution">
    <text evidence="2">The sequence shown here is derived from an EMBL/GenBank/DDBJ whole genome shotgun (WGS) entry which is preliminary data.</text>
</comment>
<feature type="compositionally biased region" description="Basic residues" evidence="1">
    <location>
        <begin position="8"/>
        <end position="26"/>
    </location>
</feature>
<protein>
    <submittedName>
        <fullName evidence="2">Uncharacterized protein</fullName>
    </submittedName>
</protein>
<evidence type="ECO:0000313" key="3">
    <source>
        <dbReference type="Proteomes" id="UP000243498"/>
    </source>
</evidence>
<accession>A0A167EMU7</accession>
<dbReference type="AlphaFoldDB" id="A0A167EMU7"/>
<evidence type="ECO:0000313" key="2">
    <source>
        <dbReference type="EMBL" id="OAA44174.1"/>
    </source>
</evidence>
<keyword evidence="3" id="KW-1185">Reference proteome</keyword>
<sequence length="70" mass="7616">MDLSVRMGRSRRGKWAKGQKGKRAKGQKGQGGGAYRPPRTSLRSTEYMYAASSGWGRRLSSGQKAASPPM</sequence>
<proteinExistence type="predicted"/>
<dbReference type="Proteomes" id="UP000243498">
    <property type="component" value="Unassembled WGS sequence"/>
</dbReference>
<dbReference type="EMBL" id="AZHC01000010">
    <property type="protein sequence ID" value="OAA44174.1"/>
    <property type="molecule type" value="Genomic_DNA"/>
</dbReference>
<name>A0A167EMU7_METRR</name>
<evidence type="ECO:0000256" key="1">
    <source>
        <dbReference type="SAM" id="MobiDB-lite"/>
    </source>
</evidence>
<gene>
    <name evidence="2" type="ORF">NOR_03902</name>
</gene>